<dbReference type="RefSeq" id="XP_041161340.1">
    <property type="nucleotide sequence ID" value="XM_041306443.1"/>
</dbReference>
<evidence type="ECO:0000313" key="2">
    <source>
        <dbReference type="EMBL" id="KAG1795467.1"/>
    </source>
</evidence>
<name>A0A9P7DIW4_9AGAM</name>
<feature type="compositionally biased region" description="Polar residues" evidence="1">
    <location>
        <begin position="461"/>
        <end position="476"/>
    </location>
</feature>
<protein>
    <submittedName>
        <fullName evidence="2">Uncharacterized protein</fullName>
    </submittedName>
</protein>
<accession>A0A9P7DIW4</accession>
<proteinExistence type="predicted"/>
<gene>
    <name evidence="2" type="ORF">HD556DRAFT_1442324</name>
</gene>
<dbReference type="GeneID" id="64600207"/>
<feature type="region of interest" description="Disordered" evidence="1">
    <location>
        <begin position="125"/>
        <end position="147"/>
    </location>
</feature>
<sequence>MPSKVIDAATARAELVSKGMLIPAAGATINDLVNALFEFTISTPGVTQLQRDMLRAIAILLGKADHEQKAKKIAETTSFHMTGAIERLEKAADSHEGKITALDSFINEVRDSIDSAMSRLEKAVENTTSNATESQSTQRVEQNGDPGKSYAKALQARLPKPDSSTLARSEAQTRQILIDRKSMDVTSGLKDLTEAELVRKANQALEGMKATGKEVPQEALFTSARKLRHGGVIFEVDSTDTKAWLSCQSTSQDFSENFGGETMIKNRTFQIIAEYVPTTFNPDSSTSLAETEKNSKLQPGSLIKAKWIKPLARRNPNQRSAFCTLSCKDRESANHAIRLGLTIEGRKIAVRKLLPEPTRCLKCQQLTSDHMAATCSQETDTCGTCGLDHRTSECDFGTADPQHHYCVNCGLQGHASWSRDCPCFIERSNKMHGKSEEARYKFFPTEDDPESWEIIGEANPRPTQQQPFTHWTQSATHEAEYGRARNQPNNQNWTRVERNKGKSRSQPQTRTRDQGWPNQRGPAQPSQPGARQTRITDLFSNQENNGNTDPSRYHSRTPPTNQSQRPGTPPTRTSPFPPPPGSTHPTNASIPGSFSPMPVS</sequence>
<dbReference type="OrthoDB" id="4230923at2759"/>
<feature type="region of interest" description="Disordered" evidence="1">
    <location>
        <begin position="459"/>
        <end position="600"/>
    </location>
</feature>
<keyword evidence="3" id="KW-1185">Reference proteome</keyword>
<evidence type="ECO:0000256" key="1">
    <source>
        <dbReference type="SAM" id="MobiDB-lite"/>
    </source>
</evidence>
<feature type="compositionally biased region" description="Polar residues" evidence="1">
    <location>
        <begin position="125"/>
        <end position="141"/>
    </location>
</feature>
<dbReference type="AlphaFoldDB" id="A0A9P7DIW4"/>
<organism evidence="2 3">
    <name type="scientific">Suillus plorans</name>
    <dbReference type="NCBI Taxonomy" id="116603"/>
    <lineage>
        <taxon>Eukaryota</taxon>
        <taxon>Fungi</taxon>
        <taxon>Dikarya</taxon>
        <taxon>Basidiomycota</taxon>
        <taxon>Agaricomycotina</taxon>
        <taxon>Agaricomycetes</taxon>
        <taxon>Agaricomycetidae</taxon>
        <taxon>Boletales</taxon>
        <taxon>Suillineae</taxon>
        <taxon>Suillaceae</taxon>
        <taxon>Suillus</taxon>
    </lineage>
</organism>
<feature type="compositionally biased region" description="Polar residues" evidence="1">
    <location>
        <begin position="524"/>
        <end position="550"/>
    </location>
</feature>
<evidence type="ECO:0000313" key="3">
    <source>
        <dbReference type="Proteomes" id="UP000719766"/>
    </source>
</evidence>
<dbReference type="EMBL" id="JABBWE010000022">
    <property type="protein sequence ID" value="KAG1795467.1"/>
    <property type="molecule type" value="Genomic_DNA"/>
</dbReference>
<comment type="caution">
    <text evidence="2">The sequence shown here is derived from an EMBL/GenBank/DDBJ whole genome shotgun (WGS) entry which is preliminary data.</text>
</comment>
<reference evidence="2" key="1">
    <citation type="journal article" date="2020" name="New Phytol.">
        <title>Comparative genomics reveals dynamic genome evolution in host specialist ectomycorrhizal fungi.</title>
        <authorList>
            <person name="Lofgren L.A."/>
            <person name="Nguyen N.H."/>
            <person name="Vilgalys R."/>
            <person name="Ruytinx J."/>
            <person name="Liao H.L."/>
            <person name="Branco S."/>
            <person name="Kuo A."/>
            <person name="LaButti K."/>
            <person name="Lipzen A."/>
            <person name="Andreopoulos W."/>
            <person name="Pangilinan J."/>
            <person name="Riley R."/>
            <person name="Hundley H."/>
            <person name="Na H."/>
            <person name="Barry K."/>
            <person name="Grigoriev I.V."/>
            <person name="Stajich J.E."/>
            <person name="Kennedy P.G."/>
        </authorList>
    </citation>
    <scope>NUCLEOTIDE SEQUENCE</scope>
    <source>
        <strain evidence="2">S12</strain>
    </source>
</reference>
<dbReference type="Proteomes" id="UP000719766">
    <property type="component" value="Unassembled WGS sequence"/>
</dbReference>